<reference evidence="2" key="1">
    <citation type="submission" date="2018-01" db="EMBL/GenBank/DDBJ databases">
        <authorList>
            <person name="Kerou L M."/>
        </authorList>
    </citation>
    <scope>NUCLEOTIDE SEQUENCE [LARGE SCALE GENOMIC DNA]</scope>
    <source>
        <strain evidence="2">SCU2</strain>
    </source>
</reference>
<keyword evidence="2" id="KW-1185">Reference proteome</keyword>
<dbReference type="AlphaFoldDB" id="A0A2K5ARH3"/>
<gene>
    <name evidence="1" type="ORF">NCAV_1017</name>
</gene>
<dbReference type="SUPFAM" id="SSF52540">
    <property type="entry name" value="P-loop containing nucleoside triphosphate hydrolases"/>
    <property type="match status" value="1"/>
</dbReference>
<protein>
    <recommendedName>
        <fullName evidence="3">ATP-binding protein</fullName>
    </recommendedName>
</protein>
<evidence type="ECO:0000313" key="2">
    <source>
        <dbReference type="Proteomes" id="UP000236248"/>
    </source>
</evidence>
<proteinExistence type="predicted"/>
<dbReference type="InterPro" id="IPR007555">
    <property type="entry name" value="DUF499"/>
</dbReference>
<dbReference type="RefSeq" id="WP_103287092.1">
    <property type="nucleotide sequence ID" value="NZ_LT981265.1"/>
</dbReference>
<dbReference type="InterPro" id="IPR027417">
    <property type="entry name" value="P-loop_NTPase"/>
</dbReference>
<evidence type="ECO:0008006" key="3">
    <source>
        <dbReference type="Google" id="ProtNLM"/>
    </source>
</evidence>
<dbReference type="GeneID" id="41595055"/>
<evidence type="ECO:0000313" key="1">
    <source>
        <dbReference type="EMBL" id="SPC34194.1"/>
    </source>
</evidence>
<sequence length="996" mass="114104">MSMLKHELVPIWDTQACKPKQDILEGKYLQAELALDLYTIAEGTAKPPYHNPESFFQATHQTTTLKQILQDVLSHLAGTRVVNPVLLFDAGFGGGKTHTMAAIYYAVKDPTNPEIKKILETTSIPKNIRTIVIDGSAYGGRGVKRGEHYYLTIWADFLHQLGKTKLALESDTPEGLPDRQTLTQLLKEQPTLILIDELPKYLDLVKDRPELLSKVKHFIHTLTLSVSEAEKCILIISVAGDVYRDAADAVRIELTEAMSILNRKMQSIEPVKTEDVPYILKKRLFDFINPKIAEATAKAYIQLYEQIKAPNHYRTAEYKNRIIETYPFHPELIDVLYQRLSTIPGFQRTRGALRLLAHVIHKMWNDREEDAFIIHPYHVDLASSEIVQELTIRLNEERYENAIKSDVYAEGGRKAKAQQKDEDYKSYFKAPLFRRACNTIYLYSLIGAKEEAKGIDTENLIAVLATPTKEEHVQYYRDRVLPTIADTFWFVEQIGNRYVFKKEATENHIIDQESQNVQNSTIITVIKTTLQELYTTEGKGHFFIKIFPEDPSEVNDNTDLKIAILNPVLGYTIAREEEVPDKIAQFILNRDSRGNPRIYRNNTFLLIAREGSWGNLRDIVARLEVAKDLAKDPEKYGIPHEKKKNLEQKVAQYKIAVNEAVRASFTYIVYATRRGRIEAKYFRPSGYGTAKPGQEILWQILSKDLHRVTNEPLDPEYIKAEAWPKQTQETTTRELYENIHKISGVILPETQSLFEQTVIKGVEIGTWVLIQQNKVYAPENPPTHVRISSDTFLLLPEEAGRRNHTDPRGHLCPKCLTWPCQCSKLTGIGPISLSTAELTRSEMEIFKEWEEFELMRPKLLLEDLEKWIRRESIETITEAEIQMTGTSDIAIQFRNLIRLVKAGKKVSTIVEAKASTDDTNLKLDVRFKADDAGLETPAAKILDDIARWSLQKFEGTIKLKTEDLRINELKQLLETTIKAEEQNIKLGLKIKPKRER</sequence>
<dbReference type="Proteomes" id="UP000236248">
    <property type="component" value="Chromosome NCAV"/>
</dbReference>
<name>A0A2K5ARH3_9ARCH</name>
<dbReference type="EMBL" id="LT981265">
    <property type="protein sequence ID" value="SPC34194.1"/>
    <property type="molecule type" value="Genomic_DNA"/>
</dbReference>
<organism evidence="1 2">
    <name type="scientific">Candidatus Nitrosocaldus cavascurensis</name>
    <dbReference type="NCBI Taxonomy" id="2058097"/>
    <lineage>
        <taxon>Archaea</taxon>
        <taxon>Nitrososphaerota</taxon>
        <taxon>Nitrososphaeria</taxon>
        <taxon>Candidatus Nitrosocaldales</taxon>
        <taxon>Candidatus Nitrosocaldaceae</taxon>
        <taxon>Candidatus Nitrosocaldus</taxon>
    </lineage>
</organism>
<accession>A0A2K5ARH3</accession>
<dbReference type="Pfam" id="PF04465">
    <property type="entry name" value="DUF499"/>
    <property type="match status" value="1"/>
</dbReference>
<dbReference type="KEGG" id="ncv:NCAV_1017"/>